<dbReference type="InterPro" id="IPR057207">
    <property type="entry name" value="FBXL15_LRR"/>
</dbReference>
<dbReference type="InterPro" id="IPR006553">
    <property type="entry name" value="Leu-rich_rpt_Cys-con_subtyp"/>
</dbReference>
<dbReference type="Gene3D" id="3.40.50.300">
    <property type="entry name" value="P-loop containing nucleotide triphosphate hydrolases"/>
    <property type="match status" value="1"/>
</dbReference>
<proteinExistence type="predicted"/>
<accession>A0A0S4JRL6</accession>
<organism evidence="2 3">
    <name type="scientific">Bodo saltans</name>
    <name type="common">Flagellated protozoan</name>
    <dbReference type="NCBI Taxonomy" id="75058"/>
    <lineage>
        <taxon>Eukaryota</taxon>
        <taxon>Discoba</taxon>
        <taxon>Euglenozoa</taxon>
        <taxon>Kinetoplastea</taxon>
        <taxon>Metakinetoplastina</taxon>
        <taxon>Eubodonida</taxon>
        <taxon>Bodonidae</taxon>
        <taxon>Bodo</taxon>
    </lineage>
</organism>
<sequence>MNLPTVNAAPPAAVSMGLFRLTVQSVHAHVTESGYQLQVCVGLRGSSIGAPLGSKKFIPMTLCDAKGKGAAPPPSWWDADATSMTVIPSAPIHWEDTCSITDYIEIPSHERRPHVDIQLRRVAMESGDDGGETNNTTTLHAERIVLSNDIEVTHQLLAFGRTVSMTIGMKCMSINEAMVLRADRDDQQALIESTSTISTKKKMTLSMAGAAMNERATRSLQGSRAHRLLSAWSDALKTAGGQMAAALSVLPFGKLIVEAAARLFSAVMGPGLVVELGADVCGQTVLFLRVLMQPLVCEIVISEVSTHLLLERLLGTIEDTVKILEDYGRSRASAQLWHAGSRLDLLQEQSNEMHNTFTLLHQLLSFHAQTTYVHDARNMLQVVGSTQLLTAASLTEHLLPQLIASVDQVAVTTDNAIDASSTTTTSTIEKMLGHLLTDITTMMTDQLEAQLSNLQTATRDAVRDEVLSVMSAVALSGSQATMSVFSQSMRGLLDDVVHNVLPSMLKSAVSTGLKEQLEGVVGSAWLTALQQEVRVTCAQAQAHTPSHSVSVPLIQLGSHTQPLQQRLNAASASADEVARRLERTMRASLEVHIAGAKAVVKDEAVSMRAAIDKTHHSLGGKIAVLHVEVSGLFGELHLQRRVLEDVRVKLDSMYEVNGATLKKQTDITEVLDVLPESVRKAFSRDVQRLHQQLQRCGSQAKDYVKRVVEDSVSRIVVTFNEHQALQRRHQRETKRYLTQLQQQQRQIQLRQESDQLLHNQQHKELMEQGERMIRMLTARSDHALRTNTLLFDPREDDGHRLTTDQRRYYADYPLQLLQVALRNVYHELDATETSIMGRSIKLSRMGMYTSLRIAHAPSALTHRGTTAESYEGALMESTEVLSAMRSKGWRSLLVEGRAGIGKTTWAIHLAQLQNFADGVVILLKLSEVAKHLESRHSHGPEVKLSPRELLYISFGATPSNAALVERVFYKMRHCDSKTFVWLVDGFDEVISNTNPLLKQLLAAVDTVTSGSSTEHTFGQHDIVVVASREERGGLLSTSKFVATINPWTEAEAVCYVKKYFSQPEVRNAVNAQCTLLNTGDVALCIDDAVNIISERRLGALSTLPIVLEMLCWCATNGVVGINSIVALYERAIDAKLKSAMTSLQHSSVAPWESSVEDVIALCVLSSIKTRDGVFFEINATKPVCRDLLRSGLVREQLGVITTNTVVRFVHKSFLEYFRALYFSTNVSLLDTTLCNDPVATTPCEGNGVECVVFSSPDDILRIENPNDDTIVLTLMLKCMRDLPMSLDVIWLEGVDERKKYEAALSSTLAPRYRPKNDVTCAWDSVKVPTKLFQNVSISKRSEAFLVIRPKHGTSIVPVSCRWLPSVDGDIKRPVELSNHVPLCDIPGRHQQRNFFLFLTAFLASTADMTRRQDLMQYLLRRLQYHHTRAASLMSREDRSLVSPILPSGGAAFAVRPAHDGRSKAQIVSEMCLSIVTECAASLLPIASELHKHLQGIGEGSSRFGKLKEDFGIQPKAIFEWALLPCARYGTWKMWIGLESQIPKERLTFFSDDGSLWREALVAAITHGRHDIEEGLSRRNVTLDLGLACRLGATDLVLREVGKVAAGGNENAIDDVYLLTICMSLSTLQLDTAAALWDTLAAVPTNTPKVWALIFSSYKVTDGRPFYACDGTVVLSATVVSWLRDCFVALASRLSVSQHDAAQLCLLKTRSNNLIQAGIPLGLVTFPGLLDGYQRFLTDEHIDALIAATSMFNTSLKRAVRRIAMAAPSKKQKSLVQTHCTFTATQSITLSDCDTSFLEIALTECAGTLEELRLTKCSPIPSLGAFVRLRKLSLAKCVIDVVIADAIPSLMFLEDFTIEDSNDDILVVRLMLSNIRSSLKSLTLSNINVNISDLRGPSITQLTSLTIANSQCMMDEDLAQLIVLSPQLQHLALPFCTSITDAGLRHVSQLQSLTSINLESCHQVLCGATRLVPMPHLQVLRLPMCKDVTDAGIGYLGPLAQLTVLTLSECSKITDAALRALGPMPQLKVLRLPMCKDVTDAGIGYLGPLPQLTVLTLSECSKITDAALRALGPMPHLEALRLPMCKDVTDAGIGYLGPLPQLTVLDLYECSKITDAALKGLGPMLLLERLRQYNNVTDVGIGYLGPLAQLTF</sequence>
<dbReference type="InterPro" id="IPR027417">
    <property type="entry name" value="P-loop_NTPase"/>
</dbReference>
<gene>
    <name evidence="2" type="ORF">BSAL_30525</name>
</gene>
<dbReference type="InterPro" id="IPR032675">
    <property type="entry name" value="LRR_dom_sf"/>
</dbReference>
<dbReference type="VEuPathDB" id="TriTrypDB:BSAL_30525"/>
<name>A0A0S4JRL6_BODSA</name>
<dbReference type="SMART" id="SM00367">
    <property type="entry name" value="LRR_CC"/>
    <property type="match status" value="5"/>
</dbReference>
<dbReference type="SUPFAM" id="SSF52540">
    <property type="entry name" value="P-loop containing nucleoside triphosphate hydrolases"/>
    <property type="match status" value="1"/>
</dbReference>
<dbReference type="Pfam" id="PF25372">
    <property type="entry name" value="DUF7885"/>
    <property type="match status" value="1"/>
</dbReference>
<dbReference type="PANTHER" id="PTHR13318">
    <property type="entry name" value="PARTNER OF PAIRED, ISOFORM B-RELATED"/>
    <property type="match status" value="1"/>
</dbReference>
<protein>
    <recommendedName>
        <fullName evidence="1">F-box/LRR-repeat protein 15-like leucin rich repeat domain-containing protein</fullName>
    </recommendedName>
</protein>
<dbReference type="GO" id="GO:0019005">
    <property type="term" value="C:SCF ubiquitin ligase complex"/>
    <property type="evidence" value="ECO:0007669"/>
    <property type="project" value="TreeGrafter"/>
</dbReference>
<feature type="domain" description="F-box/LRR-repeat protein 15-like leucin rich repeat" evidence="1">
    <location>
        <begin position="1973"/>
        <end position="2045"/>
    </location>
</feature>
<keyword evidence="3" id="KW-1185">Reference proteome</keyword>
<dbReference type="SUPFAM" id="SSF52047">
    <property type="entry name" value="RNI-like"/>
    <property type="match status" value="1"/>
</dbReference>
<dbReference type="OrthoDB" id="550575at2759"/>
<feature type="non-terminal residue" evidence="2">
    <location>
        <position position="2151"/>
    </location>
</feature>
<dbReference type="EMBL" id="CYKH01001894">
    <property type="protein sequence ID" value="CUG91165.1"/>
    <property type="molecule type" value="Genomic_DNA"/>
</dbReference>
<dbReference type="GO" id="GO:0031146">
    <property type="term" value="P:SCF-dependent proteasomal ubiquitin-dependent protein catabolic process"/>
    <property type="evidence" value="ECO:0007669"/>
    <property type="project" value="TreeGrafter"/>
</dbReference>
<evidence type="ECO:0000313" key="3">
    <source>
        <dbReference type="Proteomes" id="UP000051952"/>
    </source>
</evidence>
<evidence type="ECO:0000259" key="1">
    <source>
        <dbReference type="Pfam" id="PF25372"/>
    </source>
</evidence>
<dbReference type="Proteomes" id="UP000051952">
    <property type="component" value="Unassembled WGS sequence"/>
</dbReference>
<dbReference type="Gene3D" id="3.80.10.10">
    <property type="entry name" value="Ribonuclease Inhibitor"/>
    <property type="match status" value="3"/>
</dbReference>
<evidence type="ECO:0000313" key="2">
    <source>
        <dbReference type="EMBL" id="CUG91165.1"/>
    </source>
</evidence>
<reference evidence="3" key="1">
    <citation type="submission" date="2015-09" db="EMBL/GenBank/DDBJ databases">
        <authorList>
            <consortium name="Pathogen Informatics"/>
        </authorList>
    </citation>
    <scope>NUCLEOTIDE SEQUENCE [LARGE SCALE GENOMIC DNA]</scope>
    <source>
        <strain evidence="3">Lake Konstanz</strain>
    </source>
</reference>